<feature type="region of interest" description="Disordered" evidence="2">
    <location>
        <begin position="258"/>
        <end position="277"/>
    </location>
</feature>
<dbReference type="EMBL" id="SDAM02000043">
    <property type="protein sequence ID" value="KAH6834964.1"/>
    <property type="molecule type" value="Genomic_DNA"/>
</dbReference>
<dbReference type="InterPro" id="IPR001012">
    <property type="entry name" value="UBX_dom"/>
</dbReference>
<dbReference type="SUPFAM" id="SSF54236">
    <property type="entry name" value="Ubiquitin-like"/>
    <property type="match status" value="1"/>
</dbReference>
<dbReference type="SMART" id="SM00166">
    <property type="entry name" value="UBX"/>
    <property type="match status" value="1"/>
</dbReference>
<gene>
    <name evidence="5" type="ORF">C2S53_010289</name>
</gene>
<dbReference type="PANTHER" id="PTHR47770">
    <property type="entry name" value="PLANT UBX DOMAIN-CONTAINING PROTEIN 11"/>
    <property type="match status" value="1"/>
</dbReference>
<name>A0AAD4JKF4_PERFH</name>
<feature type="compositionally biased region" description="Polar residues" evidence="2">
    <location>
        <begin position="453"/>
        <end position="467"/>
    </location>
</feature>
<evidence type="ECO:0008006" key="7">
    <source>
        <dbReference type="Google" id="ProtNLM"/>
    </source>
</evidence>
<dbReference type="Pfam" id="PF23187">
    <property type="entry name" value="UBX7_N"/>
    <property type="match status" value="1"/>
</dbReference>
<dbReference type="Gene3D" id="3.40.30.10">
    <property type="entry name" value="Glutaredoxin"/>
    <property type="match status" value="1"/>
</dbReference>
<dbReference type="Gene3D" id="3.10.20.90">
    <property type="entry name" value="Phosphatidylinositol 3-kinase Catalytic Subunit, Chain A, domain 1"/>
    <property type="match status" value="1"/>
</dbReference>
<evidence type="ECO:0000259" key="4">
    <source>
        <dbReference type="PROSITE" id="PS50053"/>
    </source>
</evidence>
<evidence type="ECO:0000313" key="6">
    <source>
        <dbReference type="Proteomes" id="UP001190926"/>
    </source>
</evidence>
<feature type="compositionally biased region" description="Low complexity" evidence="2">
    <location>
        <begin position="478"/>
        <end position="501"/>
    </location>
</feature>
<organism evidence="5 6">
    <name type="scientific">Perilla frutescens var. hirtella</name>
    <name type="common">Perilla citriodora</name>
    <name type="synonym">Perilla setoyensis</name>
    <dbReference type="NCBI Taxonomy" id="608512"/>
    <lineage>
        <taxon>Eukaryota</taxon>
        <taxon>Viridiplantae</taxon>
        <taxon>Streptophyta</taxon>
        <taxon>Embryophyta</taxon>
        <taxon>Tracheophyta</taxon>
        <taxon>Spermatophyta</taxon>
        <taxon>Magnoliopsida</taxon>
        <taxon>eudicotyledons</taxon>
        <taxon>Gunneridae</taxon>
        <taxon>Pentapetalae</taxon>
        <taxon>asterids</taxon>
        <taxon>lamiids</taxon>
        <taxon>Lamiales</taxon>
        <taxon>Lamiaceae</taxon>
        <taxon>Nepetoideae</taxon>
        <taxon>Elsholtzieae</taxon>
        <taxon>Perilla</taxon>
    </lineage>
</organism>
<reference evidence="5 6" key="1">
    <citation type="journal article" date="2021" name="Nat. Commun.">
        <title>Incipient diploidization of the medicinal plant Perilla within 10,000 years.</title>
        <authorList>
            <person name="Zhang Y."/>
            <person name="Shen Q."/>
            <person name="Leng L."/>
            <person name="Zhang D."/>
            <person name="Chen S."/>
            <person name="Shi Y."/>
            <person name="Ning Z."/>
            <person name="Chen S."/>
        </authorList>
    </citation>
    <scope>NUCLEOTIDE SEQUENCE [LARGE SCALE GENOMIC DNA]</scope>
    <source>
        <strain evidence="6">cv. PC099</strain>
    </source>
</reference>
<dbReference type="InterPro" id="IPR029071">
    <property type="entry name" value="Ubiquitin-like_domsf"/>
</dbReference>
<feature type="compositionally biased region" description="Low complexity" evidence="2">
    <location>
        <begin position="172"/>
        <end position="188"/>
    </location>
</feature>
<feature type="compositionally biased region" description="Basic and acidic residues" evidence="2">
    <location>
        <begin position="207"/>
        <end position="219"/>
    </location>
</feature>
<sequence length="539" mass="58299">MAVSAYLFNIFLSSLKPIMEHSLSSLAFRGSITEAIAEAKHQKKLFVVYTAGDNPDSKLLETSTWIDPKVSETVSKYCILLHISEGSSEALNFSAIYPQQSFPCITAVGYNGVLLWQKERFVDADVLASSLEKAWLSLHVQETTAAFLTAALAKQTASGSSEVASPEQVRPGTTVSTSTTDGDTLSVVAEQPLHSEIKENMNSNKNATEDTNSKGDDVALPKPDIANVLDYGELDESISKTESGSGSRNPVEIVESNPKVVSPVPGQNFDGDNHLNNSRETTKEANEVAHVNREGAVEVEEAQAADSSTFKSNDVLLNIRLPDGSSLQVKFSVTDTLKMVKDYINENQTSISGSFSVAIPYPRKVFNDQDMDSTLSELGLSNRQALVVVPHNQNNSHYWGGSSQQTYSSNDAGSSNASEGYWGSVKKILSYANIFSYLPRSSSTSAAQESQSGIWQYSPNPSLQNTLRDGGRPSGMHPSDPSAPATTSSSNTNSKSRQLSSRYGGNIHTLKHDEDDRFSDKNAFWNGNSTQFGGNDDGK</sequence>
<dbReference type="PROSITE" id="PS50053">
    <property type="entry name" value="UBIQUITIN_2"/>
    <property type="match status" value="1"/>
</dbReference>
<comment type="caution">
    <text evidence="5">The sequence shown here is derived from an EMBL/GenBank/DDBJ whole genome shotgun (WGS) entry which is preliminary data.</text>
</comment>
<feature type="region of interest" description="Disordered" evidence="2">
    <location>
        <begin position="158"/>
        <end position="223"/>
    </location>
</feature>
<feature type="region of interest" description="Disordered" evidence="2">
    <location>
        <begin position="452"/>
        <end position="539"/>
    </location>
</feature>
<dbReference type="Proteomes" id="UP001190926">
    <property type="component" value="Unassembled WGS sequence"/>
</dbReference>
<evidence type="ECO:0000313" key="5">
    <source>
        <dbReference type="EMBL" id="KAH6834964.1"/>
    </source>
</evidence>
<evidence type="ECO:0000256" key="1">
    <source>
        <dbReference type="ARBA" id="ARBA00022786"/>
    </source>
</evidence>
<dbReference type="InterPro" id="IPR036249">
    <property type="entry name" value="Thioredoxin-like_sf"/>
</dbReference>
<dbReference type="AlphaFoldDB" id="A0AAD4JKF4"/>
<proteinExistence type="predicted"/>
<protein>
    <recommendedName>
        <fullName evidence="7">UBX domain-containing protein</fullName>
    </recommendedName>
</protein>
<dbReference type="Pfam" id="PF00789">
    <property type="entry name" value="UBX"/>
    <property type="match status" value="1"/>
</dbReference>
<evidence type="ECO:0000259" key="3">
    <source>
        <dbReference type="PROSITE" id="PS50033"/>
    </source>
</evidence>
<dbReference type="InterPro" id="IPR000626">
    <property type="entry name" value="Ubiquitin-like_dom"/>
</dbReference>
<feature type="domain" description="Ubiquitin-like" evidence="4">
    <location>
        <begin position="315"/>
        <end position="395"/>
    </location>
</feature>
<feature type="region of interest" description="Disordered" evidence="2">
    <location>
        <begin position="397"/>
        <end position="416"/>
    </location>
</feature>
<keyword evidence="6" id="KW-1185">Reference proteome</keyword>
<feature type="domain" description="UBX" evidence="3">
    <location>
        <begin position="310"/>
        <end position="388"/>
    </location>
</feature>
<evidence type="ECO:0000256" key="2">
    <source>
        <dbReference type="SAM" id="MobiDB-lite"/>
    </source>
</evidence>
<feature type="compositionally biased region" description="Basic and acidic residues" evidence="2">
    <location>
        <begin position="510"/>
        <end position="520"/>
    </location>
</feature>
<accession>A0AAD4JKF4</accession>
<dbReference type="SUPFAM" id="SSF52833">
    <property type="entry name" value="Thioredoxin-like"/>
    <property type="match status" value="1"/>
</dbReference>
<dbReference type="PANTHER" id="PTHR47770:SF1">
    <property type="entry name" value="PLANT UBX DOMAIN-CONTAINING PROTEIN 11"/>
    <property type="match status" value="1"/>
</dbReference>
<dbReference type="CDD" id="cd01767">
    <property type="entry name" value="UBX"/>
    <property type="match status" value="1"/>
</dbReference>
<keyword evidence="1" id="KW-0833">Ubl conjugation pathway</keyword>
<dbReference type="PROSITE" id="PS50033">
    <property type="entry name" value="UBX"/>
    <property type="match status" value="1"/>
</dbReference>